<organism evidence="11 12">
    <name type="scientific">Mesorhabditis belari</name>
    <dbReference type="NCBI Taxonomy" id="2138241"/>
    <lineage>
        <taxon>Eukaryota</taxon>
        <taxon>Metazoa</taxon>
        <taxon>Ecdysozoa</taxon>
        <taxon>Nematoda</taxon>
        <taxon>Chromadorea</taxon>
        <taxon>Rhabditida</taxon>
        <taxon>Rhabditina</taxon>
        <taxon>Rhabditomorpha</taxon>
        <taxon>Rhabditoidea</taxon>
        <taxon>Rhabditidae</taxon>
        <taxon>Mesorhabditinae</taxon>
        <taxon>Mesorhabditis</taxon>
    </lineage>
</organism>
<dbReference type="PANTHER" id="PTHR45655">
    <property type="entry name" value="GUANYLATE CYCLASE SOLUBLE SUBUNIT BETA-2"/>
    <property type="match status" value="1"/>
</dbReference>
<comment type="subcellular location">
    <subcellularLocation>
        <location evidence="2">Cytoplasm</location>
    </subcellularLocation>
</comment>
<proteinExistence type="inferred from homology"/>
<evidence type="ECO:0000259" key="10">
    <source>
        <dbReference type="PROSITE" id="PS50125"/>
    </source>
</evidence>
<evidence type="ECO:0000256" key="7">
    <source>
        <dbReference type="ARBA" id="ARBA00023239"/>
    </source>
</evidence>
<keyword evidence="5" id="KW-0547">Nucleotide-binding</keyword>
<reference evidence="12" key="1">
    <citation type="submission" date="2024-02" db="UniProtKB">
        <authorList>
            <consortium name="WormBaseParasite"/>
        </authorList>
    </citation>
    <scope>IDENTIFICATION</scope>
</reference>
<keyword evidence="11" id="KW-1185">Reference proteome</keyword>
<dbReference type="GO" id="GO:0005525">
    <property type="term" value="F:GTP binding"/>
    <property type="evidence" value="ECO:0007669"/>
    <property type="project" value="UniProtKB-KW"/>
</dbReference>
<evidence type="ECO:0000313" key="12">
    <source>
        <dbReference type="WBParaSite" id="MBELARI_LOCUS17779"/>
    </source>
</evidence>
<dbReference type="FunFam" id="3.30.70.1230:FF:000007">
    <property type="entry name" value="Guanylate cyclase soluble subunit alpha-3"/>
    <property type="match status" value="1"/>
</dbReference>
<sequence>MDFGMRLTAMPLHDATRDLILLNQQRLSDVEVNLQLEANNEQLEAMAKDLEVEHSRSDIILKDMLPTQIANQLLNGEHIEPCEYEEATVMFSDIPNFSSILPQTNPKEIVQLLNDLFTRFDRLISFHQVYKVETVGDSYVTVCGIPEFIPQHCEFICHTALGMIWEARSVLDPIAKSPLQIRIGIHSGPLVAGVVGSKMPRYSLFGETVTMASRLETHGLPGKIHCSDRAFKCANETGRFEFQSRGRITIKGKGEMDTYFLLRSNKKSVWEIVHRERDVNLNSIDGYDELESGTEFADVKKENETMRPVKESKTCSIQ</sequence>
<evidence type="ECO:0000256" key="1">
    <source>
        <dbReference type="ARBA" id="ARBA00001436"/>
    </source>
</evidence>
<accession>A0AAF3EUB9</accession>
<keyword evidence="4" id="KW-0963">Cytoplasm</keyword>
<dbReference type="GO" id="GO:0008074">
    <property type="term" value="C:guanylate cyclase complex, soluble"/>
    <property type="evidence" value="ECO:0007669"/>
    <property type="project" value="TreeGrafter"/>
</dbReference>
<dbReference type="EC" id="4.6.1.2" evidence="3"/>
<dbReference type="Proteomes" id="UP000887575">
    <property type="component" value="Unassembled WGS sequence"/>
</dbReference>
<dbReference type="SMART" id="SM00044">
    <property type="entry name" value="CYCc"/>
    <property type="match status" value="1"/>
</dbReference>
<name>A0AAF3EUB9_9BILA</name>
<evidence type="ECO:0000313" key="11">
    <source>
        <dbReference type="Proteomes" id="UP000887575"/>
    </source>
</evidence>
<dbReference type="InterPro" id="IPR029787">
    <property type="entry name" value="Nucleotide_cyclase"/>
</dbReference>
<dbReference type="InterPro" id="IPR011645">
    <property type="entry name" value="HNOB_dom_associated"/>
</dbReference>
<comment type="similarity">
    <text evidence="9">Belongs to the adenylyl cyclase class-4/guanylyl cyclase family.</text>
</comment>
<keyword evidence="7 9" id="KW-0456">Lyase</keyword>
<evidence type="ECO:0000256" key="4">
    <source>
        <dbReference type="ARBA" id="ARBA00022490"/>
    </source>
</evidence>
<dbReference type="Gene3D" id="3.30.70.1230">
    <property type="entry name" value="Nucleotide cyclase"/>
    <property type="match status" value="1"/>
</dbReference>
<dbReference type="GO" id="GO:0070482">
    <property type="term" value="P:response to oxygen levels"/>
    <property type="evidence" value="ECO:0007669"/>
    <property type="project" value="TreeGrafter"/>
</dbReference>
<dbReference type="AlphaFoldDB" id="A0AAF3EUB9"/>
<evidence type="ECO:0000256" key="5">
    <source>
        <dbReference type="ARBA" id="ARBA00022741"/>
    </source>
</evidence>
<evidence type="ECO:0000256" key="3">
    <source>
        <dbReference type="ARBA" id="ARBA00012202"/>
    </source>
</evidence>
<dbReference type="Pfam" id="PF00211">
    <property type="entry name" value="Guanylate_cyc"/>
    <property type="match status" value="1"/>
</dbReference>
<evidence type="ECO:0000256" key="8">
    <source>
        <dbReference type="ARBA" id="ARBA00023293"/>
    </source>
</evidence>
<dbReference type="InterPro" id="IPR018297">
    <property type="entry name" value="A/G_cyclase_CS"/>
</dbReference>
<dbReference type="Gene3D" id="6.10.250.780">
    <property type="match status" value="1"/>
</dbReference>
<dbReference type="PROSITE" id="PS00452">
    <property type="entry name" value="GUANYLATE_CYCLASE_1"/>
    <property type="match status" value="1"/>
</dbReference>
<dbReference type="GO" id="GO:0019934">
    <property type="term" value="P:cGMP-mediated signaling"/>
    <property type="evidence" value="ECO:0007669"/>
    <property type="project" value="TreeGrafter"/>
</dbReference>
<keyword evidence="6" id="KW-0342">GTP-binding</keyword>
<dbReference type="WBParaSite" id="MBELARI_LOCUS17779">
    <property type="protein sequence ID" value="MBELARI_LOCUS17779"/>
    <property type="gene ID" value="MBELARI_LOCUS17779"/>
</dbReference>
<dbReference type="GO" id="GO:0004383">
    <property type="term" value="F:guanylate cyclase activity"/>
    <property type="evidence" value="ECO:0007669"/>
    <property type="project" value="UniProtKB-EC"/>
</dbReference>
<dbReference type="PROSITE" id="PS50125">
    <property type="entry name" value="GUANYLATE_CYCLASE_2"/>
    <property type="match status" value="1"/>
</dbReference>
<dbReference type="InterPro" id="IPR001054">
    <property type="entry name" value="A/G_cyclase"/>
</dbReference>
<evidence type="ECO:0000256" key="2">
    <source>
        <dbReference type="ARBA" id="ARBA00004496"/>
    </source>
</evidence>
<dbReference type="Pfam" id="PF07701">
    <property type="entry name" value="HNOBA"/>
    <property type="match status" value="1"/>
</dbReference>
<dbReference type="SUPFAM" id="SSF55073">
    <property type="entry name" value="Nucleotide cyclase"/>
    <property type="match status" value="1"/>
</dbReference>
<keyword evidence="8" id="KW-0141">cGMP biosynthesis</keyword>
<feature type="domain" description="Guanylate cyclase" evidence="10">
    <location>
        <begin position="88"/>
        <end position="216"/>
    </location>
</feature>
<comment type="catalytic activity">
    <reaction evidence="1">
        <text>GTP = 3',5'-cyclic GMP + diphosphate</text>
        <dbReference type="Rhea" id="RHEA:13665"/>
        <dbReference type="ChEBI" id="CHEBI:33019"/>
        <dbReference type="ChEBI" id="CHEBI:37565"/>
        <dbReference type="ChEBI" id="CHEBI:57746"/>
        <dbReference type="EC" id="4.6.1.2"/>
    </reaction>
</comment>
<protein>
    <recommendedName>
        <fullName evidence="3">guanylate cyclase</fullName>
        <ecNumber evidence="3">4.6.1.2</ecNumber>
    </recommendedName>
</protein>
<evidence type="ECO:0000256" key="9">
    <source>
        <dbReference type="RuleBase" id="RU000405"/>
    </source>
</evidence>
<evidence type="ECO:0000256" key="6">
    <source>
        <dbReference type="ARBA" id="ARBA00023134"/>
    </source>
</evidence>
<dbReference type="CDD" id="cd07302">
    <property type="entry name" value="CHD"/>
    <property type="match status" value="1"/>
</dbReference>
<dbReference type="PANTHER" id="PTHR45655:SF13">
    <property type="entry name" value="SOLUBLE GUANYLATE CYCLASE GCY-32-RELATED"/>
    <property type="match status" value="1"/>
</dbReference>